<dbReference type="KEGG" id="cel:CELE_T13C5.4"/>
<dbReference type="HOGENOM" id="CLU_1290008_0_0_1"/>
<evidence type="ECO:0000256" key="2">
    <source>
        <dbReference type="ARBA" id="ARBA00022473"/>
    </source>
</evidence>
<dbReference type="UCSC" id="T13C5.4">
    <property type="organism name" value="c. elegans"/>
</dbReference>
<evidence type="ECO:0000313" key="11">
    <source>
        <dbReference type="Proteomes" id="UP000001940"/>
    </source>
</evidence>
<evidence type="ECO:0000313" key="12">
    <source>
        <dbReference type="WormBase" id="T13C5.4"/>
    </source>
</evidence>
<feature type="region of interest" description="Disordered" evidence="8">
    <location>
        <begin position="100"/>
        <end position="144"/>
    </location>
</feature>
<dbReference type="PANTHER" id="PTHR24329:SF552">
    <property type="entry name" value="HOMEOBOX DOMAIN-CONTAINING PROTEIN"/>
    <property type="match status" value="1"/>
</dbReference>
<feature type="compositionally biased region" description="Polar residues" evidence="8">
    <location>
        <begin position="129"/>
        <end position="144"/>
    </location>
</feature>
<dbReference type="GO" id="GO:0000981">
    <property type="term" value="F:DNA-binding transcription factor activity, RNA polymerase II-specific"/>
    <property type="evidence" value="ECO:0000318"/>
    <property type="project" value="GO_Central"/>
</dbReference>
<keyword evidence="11" id="KW-1185">Reference proteome</keyword>
<dbReference type="GeneID" id="188474"/>
<evidence type="ECO:0000256" key="6">
    <source>
        <dbReference type="PROSITE-ProRule" id="PRU00108"/>
    </source>
</evidence>
<gene>
    <name evidence="10 12" type="primary">ceh-54</name>
    <name evidence="10" type="ORF">CELE_T13C5.4</name>
    <name evidence="12" type="ORF">T13C5.4</name>
</gene>
<dbReference type="SMART" id="SM00389">
    <property type="entry name" value="HOX"/>
    <property type="match status" value="1"/>
</dbReference>
<dbReference type="InterPro" id="IPR050649">
    <property type="entry name" value="Paired_Homeobox_TFs"/>
</dbReference>
<dbReference type="AlphaFoldDB" id="Q22459"/>
<keyword evidence="4 6" id="KW-0371">Homeobox</keyword>
<protein>
    <submittedName>
        <fullName evidence="10">Homeobox domain-containing protein</fullName>
    </submittedName>
</protein>
<dbReference type="OrthoDB" id="6159439at2759"/>
<dbReference type="InterPro" id="IPR017970">
    <property type="entry name" value="Homeobox_CS"/>
</dbReference>
<evidence type="ECO:0000313" key="10">
    <source>
        <dbReference type="EMBL" id="CCD64555.2"/>
    </source>
</evidence>
<dbReference type="eggNOG" id="KOG0490">
    <property type="taxonomic scope" value="Eukaryota"/>
</dbReference>
<dbReference type="PhylomeDB" id="Q22459"/>
<keyword evidence="3 6" id="KW-0238">DNA-binding</keyword>
<dbReference type="GO" id="GO:0000977">
    <property type="term" value="F:RNA polymerase II transcription regulatory region sequence-specific DNA binding"/>
    <property type="evidence" value="ECO:0000318"/>
    <property type="project" value="GO_Central"/>
</dbReference>
<dbReference type="FunFam" id="1.10.10.60:FF:000214">
    <property type="entry name" value="Homeobox expressed in ES cells 1"/>
    <property type="match status" value="1"/>
</dbReference>
<dbReference type="PIR" id="T16866">
    <property type="entry name" value="T16866"/>
</dbReference>
<sequence>MEQLKSLISPSLQDILCKIQFNDTQFETTKKITRKRSNNFNPDRKKRNRITFDANQIDEMEKVFAENQYPDTMSREKLANKIQLHEERVQIWFQNRRAKYRREQKQTGHPYEPPSITKNPTGEKEKTQDCTTLTSASSPGPSNLSNDTLVSIEMAPKIGTKSVNLFPDQALSNTLNMIINANKNASENNYESEDQFNAESAKLLMLTLSNLFSLQNETTCE</sequence>
<reference evidence="10 11" key="1">
    <citation type="journal article" date="1998" name="Science">
        <title>Genome sequence of the nematode C. elegans: a platform for investigating biology.</title>
        <authorList>
            <consortium name="The C. elegans sequencing consortium"/>
            <person name="Sulson J.E."/>
            <person name="Waterston R."/>
        </authorList>
    </citation>
    <scope>NUCLEOTIDE SEQUENCE [LARGE SCALE GENOMIC DNA]</scope>
    <source>
        <strain evidence="10 11">Bristol N2</strain>
    </source>
</reference>
<evidence type="ECO:0000256" key="5">
    <source>
        <dbReference type="ARBA" id="ARBA00023242"/>
    </source>
</evidence>
<keyword evidence="2" id="KW-0217">Developmental protein</keyword>
<evidence type="ECO:0000256" key="8">
    <source>
        <dbReference type="SAM" id="MobiDB-lite"/>
    </source>
</evidence>
<dbReference type="SMR" id="Q22459"/>
<dbReference type="Proteomes" id="UP000001940">
    <property type="component" value="Chromosome X"/>
</dbReference>
<dbReference type="WormBase" id="T13C5.4">
    <property type="protein sequence ID" value="CE52003"/>
    <property type="gene ID" value="WBGene00020485"/>
    <property type="gene designation" value="ceh-54"/>
</dbReference>
<dbReference type="GO" id="GO:0048666">
    <property type="term" value="P:neuron development"/>
    <property type="evidence" value="ECO:0000318"/>
    <property type="project" value="GO_Central"/>
</dbReference>
<accession>Q22459</accession>
<evidence type="ECO:0000256" key="1">
    <source>
        <dbReference type="ARBA" id="ARBA00004123"/>
    </source>
</evidence>
<dbReference type="InterPro" id="IPR009057">
    <property type="entry name" value="Homeodomain-like_sf"/>
</dbReference>
<feature type="domain" description="Homeobox" evidence="9">
    <location>
        <begin position="43"/>
        <end position="103"/>
    </location>
</feature>
<dbReference type="SUPFAM" id="SSF46689">
    <property type="entry name" value="Homeodomain-like"/>
    <property type="match status" value="1"/>
</dbReference>
<dbReference type="InterPro" id="IPR001356">
    <property type="entry name" value="HD"/>
</dbReference>
<evidence type="ECO:0000259" key="9">
    <source>
        <dbReference type="PROSITE" id="PS50071"/>
    </source>
</evidence>
<dbReference type="EMBL" id="BX284606">
    <property type="protein sequence ID" value="CCD64555.2"/>
    <property type="molecule type" value="Genomic_DNA"/>
</dbReference>
<dbReference type="CDD" id="cd00086">
    <property type="entry name" value="homeodomain"/>
    <property type="match status" value="1"/>
</dbReference>
<dbReference type="DIP" id="DIP-24677N"/>
<dbReference type="GO" id="GO:0006357">
    <property type="term" value="P:regulation of transcription by RNA polymerase II"/>
    <property type="evidence" value="ECO:0000318"/>
    <property type="project" value="GO_Central"/>
</dbReference>
<name>Q22459_CAEEL</name>
<dbReference type="CTD" id="188474"/>
<dbReference type="PROSITE" id="PS00027">
    <property type="entry name" value="HOMEOBOX_1"/>
    <property type="match status" value="1"/>
</dbReference>
<proteinExistence type="predicted"/>
<dbReference type="IntAct" id="Q22459">
    <property type="interactions" value="8"/>
</dbReference>
<dbReference type="AGR" id="WB:WBGene00020485"/>
<dbReference type="PROSITE" id="PS50071">
    <property type="entry name" value="HOMEOBOX_2"/>
    <property type="match status" value="1"/>
</dbReference>
<dbReference type="PaxDb" id="6239-T13C5.4"/>
<dbReference type="STRING" id="6239.T13C5.4.1"/>
<comment type="subcellular location">
    <subcellularLocation>
        <location evidence="1 6 7">Nucleus</location>
    </subcellularLocation>
</comment>
<evidence type="ECO:0000256" key="4">
    <source>
        <dbReference type="ARBA" id="ARBA00023155"/>
    </source>
</evidence>
<dbReference type="PANTHER" id="PTHR24329">
    <property type="entry name" value="HOMEOBOX PROTEIN ARISTALESS"/>
    <property type="match status" value="1"/>
</dbReference>
<evidence type="ECO:0000256" key="7">
    <source>
        <dbReference type="RuleBase" id="RU000682"/>
    </source>
</evidence>
<dbReference type="Gene3D" id="1.10.10.60">
    <property type="entry name" value="Homeodomain-like"/>
    <property type="match status" value="1"/>
</dbReference>
<dbReference type="RefSeq" id="NP_001338798.1">
    <property type="nucleotide sequence ID" value="NM_001351883.3"/>
</dbReference>
<dbReference type="Bgee" id="WBGene00020485">
    <property type="expression patterns" value="Expressed in larva and 2 other cell types or tissues"/>
</dbReference>
<feature type="DNA-binding region" description="Homeobox" evidence="6">
    <location>
        <begin position="45"/>
        <end position="104"/>
    </location>
</feature>
<keyword evidence="5 6" id="KW-0539">Nucleus</keyword>
<dbReference type="InParanoid" id="Q22459"/>
<evidence type="ECO:0000256" key="3">
    <source>
        <dbReference type="ARBA" id="ARBA00023125"/>
    </source>
</evidence>
<dbReference type="Pfam" id="PF00046">
    <property type="entry name" value="Homeodomain"/>
    <property type="match status" value="1"/>
</dbReference>
<dbReference type="GO" id="GO:0005634">
    <property type="term" value="C:nucleus"/>
    <property type="evidence" value="ECO:0000318"/>
    <property type="project" value="GO_Central"/>
</dbReference>
<organism evidence="10 11">
    <name type="scientific">Caenorhabditis elegans</name>
    <dbReference type="NCBI Taxonomy" id="6239"/>
    <lineage>
        <taxon>Eukaryota</taxon>
        <taxon>Metazoa</taxon>
        <taxon>Ecdysozoa</taxon>
        <taxon>Nematoda</taxon>
        <taxon>Chromadorea</taxon>
        <taxon>Rhabditida</taxon>
        <taxon>Rhabditina</taxon>
        <taxon>Rhabditomorpha</taxon>
        <taxon>Rhabditoidea</taxon>
        <taxon>Rhabditidae</taxon>
        <taxon>Peloderinae</taxon>
        <taxon>Caenorhabditis</taxon>
    </lineage>
</organism>